<keyword evidence="7" id="KW-0406">Ion transport</keyword>
<accession>A0A1B4XF95</accession>
<reference evidence="13 14" key="1">
    <citation type="submission" date="2015-05" db="EMBL/GenBank/DDBJ databases">
        <title>Complete genome sequence of a sulfur-oxidizing gammaproteobacterium strain HA5.</title>
        <authorList>
            <person name="Miura A."/>
            <person name="Kojima H."/>
            <person name="Fukui M."/>
        </authorList>
    </citation>
    <scope>NUCLEOTIDE SEQUENCE [LARGE SCALE GENOMIC DNA]</scope>
    <source>
        <strain evidence="13 14">HA5</strain>
    </source>
</reference>
<feature type="transmembrane region" description="Helical" evidence="11">
    <location>
        <begin position="231"/>
        <end position="249"/>
    </location>
</feature>
<dbReference type="InParanoid" id="A0A1B4XF95"/>
<dbReference type="KEGG" id="slim:SCL_1156"/>
<keyword evidence="4 11" id="KW-0812">Transmembrane</keyword>
<gene>
    <name evidence="13" type="ORF">SCL_1156</name>
</gene>
<evidence type="ECO:0000313" key="13">
    <source>
        <dbReference type="EMBL" id="BAV33469.1"/>
    </source>
</evidence>
<dbReference type="InterPro" id="IPR004680">
    <property type="entry name" value="Cit_transptr-like_dom"/>
</dbReference>
<dbReference type="EMBL" id="AP014879">
    <property type="protein sequence ID" value="BAV33469.1"/>
    <property type="molecule type" value="Genomic_DNA"/>
</dbReference>
<dbReference type="PANTHER" id="PTHR43269">
    <property type="entry name" value="SODIUM/PROTON ANTIPORTER 1-RELATED"/>
    <property type="match status" value="1"/>
</dbReference>
<keyword evidence="14" id="KW-1185">Reference proteome</keyword>
<evidence type="ECO:0000256" key="7">
    <source>
        <dbReference type="ARBA" id="ARBA00023065"/>
    </source>
</evidence>
<feature type="domain" description="Citrate transporter-like" evidence="12">
    <location>
        <begin position="36"/>
        <end position="354"/>
    </location>
</feature>
<dbReference type="InterPro" id="IPR045016">
    <property type="entry name" value="NhaD-like"/>
</dbReference>
<keyword evidence="2" id="KW-0813">Transport</keyword>
<evidence type="ECO:0000256" key="1">
    <source>
        <dbReference type="ARBA" id="ARBA00004141"/>
    </source>
</evidence>
<feature type="transmembrane region" description="Helical" evidence="11">
    <location>
        <begin position="117"/>
        <end position="147"/>
    </location>
</feature>
<keyword evidence="3" id="KW-0050">Antiport</keyword>
<evidence type="ECO:0000256" key="4">
    <source>
        <dbReference type="ARBA" id="ARBA00022692"/>
    </source>
</evidence>
<feature type="transmembrane region" description="Helical" evidence="11">
    <location>
        <begin position="387"/>
        <end position="408"/>
    </location>
</feature>
<feature type="transmembrane region" description="Helical" evidence="11">
    <location>
        <begin position="261"/>
        <end position="279"/>
    </location>
</feature>
<evidence type="ECO:0000313" key="14">
    <source>
        <dbReference type="Proteomes" id="UP000243180"/>
    </source>
</evidence>
<dbReference type="GO" id="GO:0006814">
    <property type="term" value="P:sodium ion transport"/>
    <property type="evidence" value="ECO:0007669"/>
    <property type="project" value="InterPro"/>
</dbReference>
<dbReference type="GO" id="GO:0015297">
    <property type="term" value="F:antiporter activity"/>
    <property type="evidence" value="ECO:0007669"/>
    <property type="project" value="InterPro"/>
</dbReference>
<evidence type="ECO:0000256" key="8">
    <source>
        <dbReference type="ARBA" id="ARBA00023136"/>
    </source>
</evidence>
<feature type="transmembrane region" description="Helical" evidence="11">
    <location>
        <begin position="349"/>
        <end position="375"/>
    </location>
</feature>
<evidence type="ECO:0000256" key="5">
    <source>
        <dbReference type="ARBA" id="ARBA00022989"/>
    </source>
</evidence>
<keyword evidence="8 11" id="KW-0472">Membrane</keyword>
<evidence type="ECO:0000256" key="11">
    <source>
        <dbReference type="SAM" id="Phobius"/>
    </source>
</evidence>
<comment type="subcellular location">
    <subcellularLocation>
        <location evidence="1">Membrane</location>
        <topology evidence="1">Multi-pass membrane protein</topology>
    </subcellularLocation>
</comment>
<evidence type="ECO:0000256" key="6">
    <source>
        <dbReference type="ARBA" id="ARBA00023053"/>
    </source>
</evidence>
<feature type="transmembrane region" description="Helical" evidence="11">
    <location>
        <begin position="321"/>
        <end position="340"/>
    </location>
</feature>
<keyword evidence="9" id="KW-0739">Sodium transport</keyword>
<feature type="transmembrane region" description="Helical" evidence="11">
    <location>
        <begin position="193"/>
        <end position="210"/>
    </location>
</feature>
<feature type="transmembrane region" description="Helical" evidence="11">
    <location>
        <begin position="77"/>
        <end position="97"/>
    </location>
</feature>
<keyword evidence="6" id="KW-0915">Sodium</keyword>
<feature type="transmembrane region" description="Helical" evidence="11">
    <location>
        <begin position="154"/>
        <end position="173"/>
    </location>
</feature>
<organism evidence="13 14">
    <name type="scientific">Sulfuricaulis limicola</name>
    <dbReference type="NCBI Taxonomy" id="1620215"/>
    <lineage>
        <taxon>Bacteria</taxon>
        <taxon>Pseudomonadati</taxon>
        <taxon>Pseudomonadota</taxon>
        <taxon>Gammaproteobacteria</taxon>
        <taxon>Acidiferrobacterales</taxon>
        <taxon>Acidiferrobacteraceae</taxon>
        <taxon>Sulfuricaulis</taxon>
    </lineage>
</organism>
<evidence type="ECO:0000256" key="10">
    <source>
        <dbReference type="ARBA" id="ARBA00025753"/>
    </source>
</evidence>
<dbReference type="PANTHER" id="PTHR43269:SF2">
    <property type="entry name" value="SODIUM_PROTON ANTIPORTER 1-RELATED"/>
    <property type="match status" value="1"/>
</dbReference>
<proteinExistence type="inferred from homology"/>
<feature type="transmembrane region" description="Helical" evidence="11">
    <location>
        <begin position="12"/>
        <end position="35"/>
    </location>
</feature>
<feature type="transmembrane region" description="Helical" evidence="11">
    <location>
        <begin position="291"/>
        <end position="309"/>
    </location>
</feature>
<dbReference type="AlphaFoldDB" id="A0A1B4XF95"/>
<protein>
    <submittedName>
        <fullName evidence="13">Citrate transporter</fullName>
    </submittedName>
</protein>
<dbReference type="Proteomes" id="UP000243180">
    <property type="component" value="Chromosome"/>
</dbReference>
<evidence type="ECO:0000259" key="12">
    <source>
        <dbReference type="Pfam" id="PF03600"/>
    </source>
</evidence>
<evidence type="ECO:0000256" key="9">
    <source>
        <dbReference type="ARBA" id="ARBA00023201"/>
    </source>
</evidence>
<keyword evidence="5 11" id="KW-1133">Transmembrane helix</keyword>
<name>A0A1B4XF95_9GAMM</name>
<dbReference type="Pfam" id="PF03600">
    <property type="entry name" value="CitMHS"/>
    <property type="match status" value="1"/>
</dbReference>
<evidence type="ECO:0000256" key="2">
    <source>
        <dbReference type="ARBA" id="ARBA00022448"/>
    </source>
</evidence>
<comment type="similarity">
    <text evidence="10">Belongs to the NhaD Na(+)/H(+) (TC 2.A.62) antiporter family.</text>
</comment>
<sequence>MLVAVPAHAAGLPAVSGIPVDFILFALTLLGVALFHHHTLKVALTGLAVISLYKIGFTGFNEGAGVTGWLAHLQHEWVVLTNLLGLLVGFALLARHFEDSGVPHVLPRFLPDDWKGAFVLLVMVFVLSSFLDNIAAALIGGTVAATVFRRRVHIGYLAAIVAASNAGGSGSVVGDTTTTMMWIDGVAPLDVTHAYVAAVVALMVFGLIAARQQQAWQPIQKDASAGKHVDWVRLGIVTWILAAAIVTNVTVNTRFPEISDSFPFLGAAVWVAIVLAAPLRKAEWSLLPDALKGSIFLLSLVMCASMMPVEKLPPASWQTSFGLGFISAVFDNIPLTALALTQGGYDWGVLAYAVGFGGSMVWFGSSAGVALSSLFPEAKSVGAWLKGGWHVALAYVIGFFFMLAVVGWHPHTPHKAETAAPVAVQPAH</sequence>
<evidence type="ECO:0000256" key="3">
    <source>
        <dbReference type="ARBA" id="ARBA00022449"/>
    </source>
</evidence>